<protein>
    <submittedName>
        <fullName evidence="2">Uncharacterized protein</fullName>
    </submittedName>
</protein>
<comment type="caution">
    <text evidence="2">The sequence shown here is derived from an EMBL/GenBank/DDBJ whole genome shotgun (WGS) entry which is preliminary data.</text>
</comment>
<gene>
    <name evidence="2" type="ORF">EIW28_22710</name>
</gene>
<feature type="transmembrane region" description="Helical" evidence="1">
    <location>
        <begin position="6"/>
        <end position="28"/>
    </location>
</feature>
<proteinExistence type="predicted"/>
<dbReference type="Proteomes" id="UP000277256">
    <property type="component" value="Unassembled WGS sequence"/>
</dbReference>
<evidence type="ECO:0000313" key="3">
    <source>
        <dbReference type="Proteomes" id="UP000277256"/>
    </source>
</evidence>
<accession>A0A426US00</accession>
<keyword evidence="1" id="KW-1133">Transmembrane helix</keyword>
<organism evidence="2 3">
    <name type="scientific">Glycomyces terrestris</name>
    <dbReference type="NCBI Taxonomy" id="2493553"/>
    <lineage>
        <taxon>Bacteria</taxon>
        <taxon>Bacillati</taxon>
        <taxon>Actinomycetota</taxon>
        <taxon>Actinomycetes</taxon>
        <taxon>Glycomycetales</taxon>
        <taxon>Glycomycetaceae</taxon>
        <taxon>Glycomyces</taxon>
    </lineage>
</organism>
<keyword evidence="3" id="KW-1185">Reference proteome</keyword>
<evidence type="ECO:0000256" key="1">
    <source>
        <dbReference type="SAM" id="Phobius"/>
    </source>
</evidence>
<keyword evidence="1" id="KW-0472">Membrane</keyword>
<reference evidence="2 3" key="1">
    <citation type="submission" date="2018-12" db="EMBL/GenBank/DDBJ databases">
        <title>Glycomyces sp. YIM 121974 draft genome.</title>
        <authorList>
            <person name="Li Q."/>
        </authorList>
    </citation>
    <scope>NUCLEOTIDE SEQUENCE [LARGE SCALE GENOMIC DNA]</scope>
    <source>
        <strain evidence="2 3">YIM 121974</strain>
    </source>
</reference>
<keyword evidence="1" id="KW-0812">Transmembrane</keyword>
<dbReference type="AlphaFoldDB" id="A0A426US00"/>
<name>A0A426US00_9ACTN</name>
<dbReference type="EMBL" id="RSEB01000008">
    <property type="protein sequence ID" value="RRR96078.1"/>
    <property type="molecule type" value="Genomic_DNA"/>
</dbReference>
<dbReference type="RefSeq" id="WP_125250005.1">
    <property type="nucleotide sequence ID" value="NZ_RSEB01000008.1"/>
</dbReference>
<evidence type="ECO:0000313" key="2">
    <source>
        <dbReference type="EMBL" id="RRR96078.1"/>
    </source>
</evidence>
<sequence>MSNGGAGFWGPVSALAGVVGVILTYVIWQDEKARDPGDDPTGAWTDEYWTEEAGAGDGVSGEWVLDRTFQVDLAPTYADGECLEAQIDLDDGGYSETVAVGGPYADWMDVIWSSCGGEYGVVYGRLGDSATVYDGGSADVAACTGAIGADTYLEFRFEPAYPTTDEGCLFTGTGAVAAATVDSVSSDGSFAYGRLNIAVYTWV</sequence>
<dbReference type="OrthoDB" id="9827716at2"/>